<dbReference type="EMBL" id="CACRSJ010000104">
    <property type="protein sequence ID" value="VYS48333.1"/>
    <property type="molecule type" value="Genomic_DNA"/>
</dbReference>
<dbReference type="Proteomes" id="UP000426265">
    <property type="component" value="Unassembled WGS sequence"/>
</dbReference>
<organism evidence="1 2">
    <name type="scientific">Arabidopsis thaliana</name>
    <name type="common">Mouse-ear cress</name>
    <dbReference type="NCBI Taxonomy" id="3702"/>
    <lineage>
        <taxon>Eukaryota</taxon>
        <taxon>Viridiplantae</taxon>
        <taxon>Streptophyta</taxon>
        <taxon>Embryophyta</taxon>
        <taxon>Tracheophyta</taxon>
        <taxon>Spermatophyta</taxon>
        <taxon>Magnoliopsida</taxon>
        <taxon>eudicotyledons</taxon>
        <taxon>Gunneridae</taxon>
        <taxon>Pentapetalae</taxon>
        <taxon>rosids</taxon>
        <taxon>malvids</taxon>
        <taxon>Brassicales</taxon>
        <taxon>Brassicaceae</taxon>
        <taxon>Camelineae</taxon>
        <taxon>Arabidopsis</taxon>
    </lineage>
</organism>
<proteinExistence type="predicted"/>
<gene>
    <name evidence="1" type="ORF">AN1_LOCUS3816</name>
</gene>
<sequence length="94" mass="11051">MCNQIENKNPSGASEHDILNQAKMLLTQYGNYKKGFKFDHVWPILKEEQQQTQMKNTEKVLKASIMDLNIEHPKIKEIKFTENMFKDNNLKIVV</sequence>
<dbReference type="AlphaFoldDB" id="A0A654EG73"/>
<protein>
    <submittedName>
        <fullName evidence="1">Uncharacterized protein</fullName>
    </submittedName>
</protein>
<accession>A0A654EG73</accession>
<reference evidence="1 2" key="1">
    <citation type="submission" date="2019-11" db="EMBL/GenBank/DDBJ databases">
        <authorList>
            <person name="Jiao W.-B."/>
            <person name="Schneeberger K."/>
        </authorList>
    </citation>
    <scope>NUCLEOTIDE SEQUENCE [LARGE SCALE GENOMIC DNA]</scope>
    <source>
        <strain evidence="2">cv. An-1</strain>
    </source>
</reference>
<evidence type="ECO:0000313" key="1">
    <source>
        <dbReference type="EMBL" id="VYS48333.1"/>
    </source>
</evidence>
<name>A0A654EG73_ARATH</name>
<evidence type="ECO:0000313" key="2">
    <source>
        <dbReference type="Proteomes" id="UP000426265"/>
    </source>
</evidence>